<feature type="signal peptide" evidence="3">
    <location>
        <begin position="1"/>
        <end position="17"/>
    </location>
</feature>
<evidence type="ECO:0000313" key="6">
    <source>
        <dbReference type="EMBL" id="CAL4771320.1"/>
    </source>
</evidence>
<gene>
    <name evidence="5" type="ORF">C1SCF055_LOCUS11565</name>
</gene>
<dbReference type="InterPro" id="IPR013766">
    <property type="entry name" value="Thioredoxin_domain"/>
</dbReference>
<feature type="chain" id="PRO_5043270121" evidence="3">
    <location>
        <begin position="18"/>
        <end position="193"/>
    </location>
</feature>
<dbReference type="EMBL" id="CAMXCT020000853">
    <property type="protein sequence ID" value="CAL1137383.1"/>
    <property type="molecule type" value="Genomic_DNA"/>
</dbReference>
<dbReference type="OrthoDB" id="408732at2759"/>
<dbReference type="Proteomes" id="UP001152797">
    <property type="component" value="Unassembled WGS sequence"/>
</dbReference>
<evidence type="ECO:0000313" key="7">
    <source>
        <dbReference type="Proteomes" id="UP001152797"/>
    </source>
</evidence>
<comment type="caution">
    <text evidence="5">The sequence shown here is derived from an EMBL/GenBank/DDBJ whole genome shotgun (WGS) entry which is preliminary data.</text>
</comment>
<dbReference type="InterPro" id="IPR051063">
    <property type="entry name" value="PDI"/>
</dbReference>
<accession>A0A9P1C4J8</accession>
<dbReference type="GO" id="GO:0006457">
    <property type="term" value="P:protein folding"/>
    <property type="evidence" value="ECO:0007669"/>
    <property type="project" value="TreeGrafter"/>
</dbReference>
<evidence type="ECO:0000256" key="3">
    <source>
        <dbReference type="SAM" id="SignalP"/>
    </source>
</evidence>
<reference evidence="6 7" key="2">
    <citation type="submission" date="2024-05" db="EMBL/GenBank/DDBJ databases">
        <authorList>
            <person name="Chen Y."/>
            <person name="Shah S."/>
            <person name="Dougan E. K."/>
            <person name="Thang M."/>
            <person name="Chan C."/>
        </authorList>
    </citation>
    <scope>NUCLEOTIDE SEQUENCE [LARGE SCALE GENOMIC DNA]</scope>
</reference>
<dbReference type="Pfam" id="PF00085">
    <property type="entry name" value="Thioredoxin"/>
    <property type="match status" value="1"/>
</dbReference>
<organism evidence="5">
    <name type="scientific">Cladocopium goreaui</name>
    <dbReference type="NCBI Taxonomy" id="2562237"/>
    <lineage>
        <taxon>Eukaryota</taxon>
        <taxon>Sar</taxon>
        <taxon>Alveolata</taxon>
        <taxon>Dinophyceae</taxon>
        <taxon>Suessiales</taxon>
        <taxon>Symbiodiniaceae</taxon>
        <taxon>Cladocopium</taxon>
    </lineage>
</organism>
<dbReference type="GO" id="GO:0005783">
    <property type="term" value="C:endoplasmic reticulum"/>
    <property type="evidence" value="ECO:0007669"/>
    <property type="project" value="TreeGrafter"/>
</dbReference>
<keyword evidence="2 3" id="KW-0732">Signal</keyword>
<dbReference type="AlphaFoldDB" id="A0A9P1C4J8"/>
<dbReference type="EMBL" id="CAMXCT010000853">
    <property type="protein sequence ID" value="CAI3984008.1"/>
    <property type="molecule type" value="Genomic_DNA"/>
</dbReference>
<dbReference type="EMBL" id="CAMXCT030000853">
    <property type="protein sequence ID" value="CAL4771320.1"/>
    <property type="molecule type" value="Genomic_DNA"/>
</dbReference>
<evidence type="ECO:0000259" key="4">
    <source>
        <dbReference type="Pfam" id="PF00085"/>
    </source>
</evidence>
<dbReference type="PANTHER" id="PTHR45672">
    <property type="entry name" value="PROTEIN DISULFIDE-ISOMERASE C17H9.14C-RELATED"/>
    <property type="match status" value="1"/>
</dbReference>
<keyword evidence="7" id="KW-1185">Reference proteome</keyword>
<dbReference type="InterPro" id="IPR036249">
    <property type="entry name" value="Thioredoxin-like_sf"/>
</dbReference>
<comment type="similarity">
    <text evidence="1">Belongs to the protein disulfide isomerase family.</text>
</comment>
<reference evidence="5" key="1">
    <citation type="submission" date="2022-10" db="EMBL/GenBank/DDBJ databases">
        <authorList>
            <person name="Chen Y."/>
            <person name="Dougan E. K."/>
            <person name="Chan C."/>
            <person name="Rhodes N."/>
            <person name="Thang M."/>
        </authorList>
    </citation>
    <scope>NUCLEOTIDE SEQUENCE</scope>
</reference>
<feature type="domain" description="Thioredoxin" evidence="4">
    <location>
        <begin position="56"/>
        <end position="148"/>
    </location>
</feature>
<protein>
    <submittedName>
        <fullName evidence="6">Sulfhydryl oxidase 2 (Quiescin Q6-like protei n 1)</fullName>
    </submittedName>
</protein>
<evidence type="ECO:0000256" key="2">
    <source>
        <dbReference type="ARBA" id="ARBA00022729"/>
    </source>
</evidence>
<evidence type="ECO:0000313" key="5">
    <source>
        <dbReference type="EMBL" id="CAI3984008.1"/>
    </source>
</evidence>
<dbReference type="GO" id="GO:0003756">
    <property type="term" value="F:protein disulfide isomerase activity"/>
    <property type="evidence" value="ECO:0007669"/>
    <property type="project" value="TreeGrafter"/>
</dbReference>
<name>A0A9P1C4J8_9DINO</name>
<proteinExistence type="inferred from homology"/>
<dbReference type="CDD" id="cd02961">
    <property type="entry name" value="PDI_a_family"/>
    <property type="match status" value="1"/>
</dbReference>
<dbReference type="SUPFAM" id="SSF52833">
    <property type="entry name" value="Thioredoxin-like"/>
    <property type="match status" value="1"/>
</dbReference>
<evidence type="ECO:0000256" key="1">
    <source>
        <dbReference type="ARBA" id="ARBA00006347"/>
    </source>
</evidence>
<dbReference type="PANTHER" id="PTHR45672:SF3">
    <property type="entry name" value="THIOREDOXIN DOMAIN-CONTAINING PROTEIN 5"/>
    <property type="match status" value="1"/>
</dbReference>
<sequence length="193" mass="21445">MAHRLAFLLVVSVGAEVLEINSWTPDAAILPASRHTATLNSLLFSGNARTTLGGGAEQWMVAFCASWWEPCEELHVIFEQLAAKWQGKLNTQDFIAKVRFATVDCATDKVLCNEEHVTVYPTISYYKDGQQIRQLQLHPKRMKDRLKTWSEEILGESKSGPVRSDADCTVDMVLLALALCIVLRLLVAGSQKA</sequence>
<dbReference type="Gene3D" id="3.40.30.10">
    <property type="entry name" value="Glutaredoxin"/>
    <property type="match status" value="1"/>
</dbReference>